<dbReference type="GO" id="GO:0000815">
    <property type="term" value="C:ESCRT III complex"/>
    <property type="evidence" value="ECO:0007669"/>
    <property type="project" value="TreeGrafter"/>
</dbReference>
<dbReference type="EMBL" id="OV121137">
    <property type="protein sequence ID" value="CAH0559118.1"/>
    <property type="molecule type" value="Genomic_DNA"/>
</dbReference>
<dbReference type="PANTHER" id="PTHR22761">
    <property type="entry name" value="CHARGED MULTIVESICULAR BODY PROTEIN"/>
    <property type="match status" value="1"/>
</dbReference>
<dbReference type="Pfam" id="PF03357">
    <property type="entry name" value="Snf7"/>
    <property type="match status" value="1"/>
</dbReference>
<keyword evidence="3" id="KW-0967">Endosome</keyword>
<evidence type="ECO:0000256" key="3">
    <source>
        <dbReference type="ARBA" id="ARBA00022753"/>
    </source>
</evidence>
<dbReference type="Proteomes" id="UP001154078">
    <property type="component" value="Chromosome 6"/>
</dbReference>
<organism evidence="5 6">
    <name type="scientific">Brassicogethes aeneus</name>
    <name type="common">Rape pollen beetle</name>
    <name type="synonym">Meligethes aeneus</name>
    <dbReference type="NCBI Taxonomy" id="1431903"/>
    <lineage>
        <taxon>Eukaryota</taxon>
        <taxon>Metazoa</taxon>
        <taxon>Ecdysozoa</taxon>
        <taxon>Arthropoda</taxon>
        <taxon>Hexapoda</taxon>
        <taxon>Insecta</taxon>
        <taxon>Pterygota</taxon>
        <taxon>Neoptera</taxon>
        <taxon>Endopterygota</taxon>
        <taxon>Coleoptera</taxon>
        <taxon>Polyphaga</taxon>
        <taxon>Cucujiformia</taxon>
        <taxon>Nitidulidae</taxon>
        <taxon>Meligethinae</taxon>
        <taxon>Brassicogethes</taxon>
    </lineage>
</organism>
<comment type="subcellular location">
    <subcellularLocation>
        <location evidence="1">Endosome</location>
    </subcellularLocation>
</comment>
<gene>
    <name evidence="5" type="ORF">MELIAE_LOCUS9274</name>
</gene>
<dbReference type="InterPro" id="IPR005024">
    <property type="entry name" value="Snf7_fam"/>
</dbReference>
<evidence type="ECO:0000313" key="5">
    <source>
        <dbReference type="EMBL" id="CAH0559118.1"/>
    </source>
</evidence>
<name>A0A9P0FJE2_BRAAE</name>
<dbReference type="Pfam" id="PF25880">
    <property type="entry name" value="WHD_CHMP7_1st"/>
    <property type="match status" value="1"/>
</dbReference>
<dbReference type="AlphaFoldDB" id="A0A9P0FJE2"/>
<reference evidence="5" key="1">
    <citation type="submission" date="2021-12" db="EMBL/GenBank/DDBJ databases">
        <authorList>
            <person name="King R."/>
        </authorList>
    </citation>
    <scope>NUCLEOTIDE SEQUENCE</scope>
</reference>
<protein>
    <recommendedName>
        <fullName evidence="7">Charged multivesicular body protein 7</fullName>
    </recommendedName>
</protein>
<evidence type="ECO:0000313" key="6">
    <source>
        <dbReference type="Proteomes" id="UP001154078"/>
    </source>
</evidence>
<dbReference type="OrthoDB" id="10250120at2759"/>
<sequence length="422" mass="48516">MFEIPEQKLPDFAKDEQKITVLFAPLRNRTVNPKDWEHKINSWKTLISIYCACNEIYSFCLSSLNKVFLRNGRPPLCLKEVLDQMLREGSIQQIDRFLVKNSTTWSGWATDMLLKKPLAWSFGKLKNTIYVTTDDCTYVDLELIKTKSNDLMNKIPKDHLNKVISLPELLKFINENSNYTQKLKLLLHYLEKDGKVCLEVSSSNDCDYKIKFGDGISVKPIDEVDIGIHSLEKNETTLLENIEKLEDEMEKLRGQAKLQLSKGHRQTAKTCLRKKHEIEKKIQKKSDALHNIQIMLEKIKDTHTDAHVWESYKLALNSFNTTFKDSNLSEDAIEDTMIKLGEVLDIHEDIQTALSHPVKDTSTSESDLEQELADLISQEDSLTEDSEEQPAPDDFEARLKNLSINLPDVPETKKPKLEVPLI</sequence>
<dbReference type="GO" id="GO:0006900">
    <property type="term" value="P:vesicle budding from membrane"/>
    <property type="evidence" value="ECO:0007669"/>
    <property type="project" value="TreeGrafter"/>
</dbReference>
<feature type="coiled-coil region" evidence="4">
    <location>
        <begin position="228"/>
        <end position="262"/>
    </location>
</feature>
<accession>A0A9P0FJE2</accession>
<evidence type="ECO:0008006" key="7">
    <source>
        <dbReference type="Google" id="ProtNLM"/>
    </source>
</evidence>
<evidence type="ECO:0000256" key="1">
    <source>
        <dbReference type="ARBA" id="ARBA00004177"/>
    </source>
</evidence>
<proteinExistence type="inferred from homology"/>
<dbReference type="PANTHER" id="PTHR22761:SF10">
    <property type="entry name" value="GH13992P"/>
    <property type="match status" value="1"/>
</dbReference>
<keyword evidence="4" id="KW-0175">Coiled coil</keyword>
<evidence type="ECO:0000256" key="2">
    <source>
        <dbReference type="ARBA" id="ARBA00006190"/>
    </source>
</evidence>
<keyword evidence="6" id="KW-1185">Reference proteome</keyword>
<dbReference type="GO" id="GO:0032511">
    <property type="term" value="P:late endosome to vacuole transport via multivesicular body sorting pathway"/>
    <property type="evidence" value="ECO:0007669"/>
    <property type="project" value="TreeGrafter"/>
</dbReference>
<evidence type="ECO:0000256" key="4">
    <source>
        <dbReference type="SAM" id="Coils"/>
    </source>
</evidence>
<dbReference type="GO" id="GO:0009898">
    <property type="term" value="C:cytoplasmic side of plasma membrane"/>
    <property type="evidence" value="ECO:0007669"/>
    <property type="project" value="TreeGrafter"/>
</dbReference>
<dbReference type="GO" id="GO:0005771">
    <property type="term" value="C:multivesicular body"/>
    <property type="evidence" value="ECO:0007669"/>
    <property type="project" value="TreeGrafter"/>
</dbReference>
<comment type="similarity">
    <text evidence="2">Belongs to the SNF7 family.</text>
</comment>